<keyword evidence="3" id="KW-0813">Transport</keyword>
<comment type="subcellular location">
    <subcellularLocation>
        <location evidence="1">Mitochondrion inner membrane</location>
        <topology evidence="1">Multi-pass membrane protein</topology>
    </subcellularLocation>
</comment>
<dbReference type="AlphaFoldDB" id="A0A504X4K6"/>
<protein>
    <submittedName>
        <fullName evidence="11">Mitochondrial carrier family protein</fullName>
    </submittedName>
</protein>
<evidence type="ECO:0000256" key="8">
    <source>
        <dbReference type="ARBA" id="ARBA00023128"/>
    </source>
</evidence>
<dbReference type="Proteomes" id="UP000318447">
    <property type="component" value="Unassembled WGS sequence"/>
</dbReference>
<dbReference type="VEuPathDB" id="TriTrypDB:LdCL_350050100"/>
<dbReference type="GO" id="GO:1990547">
    <property type="term" value="P:mitochondrial phosphate ion transmembrane transport"/>
    <property type="evidence" value="ECO:0007669"/>
    <property type="project" value="InterPro"/>
</dbReference>
<proteinExistence type="inferred from homology"/>
<name>A0A504X4K6_LEIDO</name>
<evidence type="ECO:0000313" key="12">
    <source>
        <dbReference type="Proteomes" id="UP000318447"/>
    </source>
</evidence>
<organism evidence="11 12">
    <name type="scientific">Leishmania donovani</name>
    <dbReference type="NCBI Taxonomy" id="5661"/>
    <lineage>
        <taxon>Eukaryota</taxon>
        <taxon>Discoba</taxon>
        <taxon>Euglenozoa</taxon>
        <taxon>Kinetoplastea</taxon>
        <taxon>Metakinetoplastina</taxon>
        <taxon>Trypanosomatida</taxon>
        <taxon>Trypanosomatidae</taxon>
        <taxon>Leishmaniinae</taxon>
        <taxon>Leishmania</taxon>
    </lineage>
</organism>
<feature type="repeat" description="Solcar" evidence="10">
    <location>
        <begin position="316"/>
        <end position="429"/>
    </location>
</feature>
<dbReference type="PROSITE" id="PS50920">
    <property type="entry name" value="SOLCAR"/>
    <property type="match status" value="3"/>
</dbReference>
<dbReference type="VEuPathDB" id="TriTrypDB:LdBPK_050310.1"/>
<comment type="caution">
    <text evidence="11">The sequence shown here is derived from an EMBL/GenBank/DDBJ whole genome shotgun (WGS) entry which is preliminary data.</text>
</comment>
<evidence type="ECO:0000256" key="6">
    <source>
        <dbReference type="ARBA" id="ARBA00022792"/>
    </source>
</evidence>
<dbReference type="Pfam" id="PF00153">
    <property type="entry name" value="Mito_carr"/>
    <property type="match status" value="3"/>
</dbReference>
<comment type="similarity">
    <text evidence="2">Belongs to the mitochondrial carrier (TC 2.A.29) family.</text>
</comment>
<dbReference type="SUPFAM" id="SSF103506">
    <property type="entry name" value="Mitochondrial carrier"/>
    <property type="match status" value="1"/>
</dbReference>
<evidence type="ECO:0000256" key="4">
    <source>
        <dbReference type="ARBA" id="ARBA00022692"/>
    </source>
</evidence>
<evidence type="ECO:0000256" key="1">
    <source>
        <dbReference type="ARBA" id="ARBA00004448"/>
    </source>
</evidence>
<keyword evidence="5" id="KW-0677">Repeat</keyword>
<dbReference type="GO" id="GO:0005315">
    <property type="term" value="F:phosphate transmembrane transporter activity"/>
    <property type="evidence" value="ECO:0007669"/>
    <property type="project" value="InterPro"/>
</dbReference>
<keyword evidence="7" id="KW-1133">Transmembrane helix</keyword>
<dbReference type="PANTHER" id="PTHR45671">
    <property type="entry name" value="SOLUTE CARRIER FAMILY 25 (MITOCHONDRIAL CARRIER PHOSPHATE CARRIER), MEMBER 3, LIKE-RELATED-RELATED"/>
    <property type="match status" value="1"/>
</dbReference>
<gene>
    <name evidence="11" type="ORF">CGC21_9390</name>
</gene>
<evidence type="ECO:0000256" key="7">
    <source>
        <dbReference type="ARBA" id="ARBA00022989"/>
    </source>
</evidence>
<keyword evidence="4 10" id="KW-0812">Transmembrane</keyword>
<dbReference type="VEuPathDB" id="TriTrypDB:LDHU3_05.0360"/>
<dbReference type="GO" id="GO:0005743">
    <property type="term" value="C:mitochondrial inner membrane"/>
    <property type="evidence" value="ECO:0007669"/>
    <property type="project" value="UniProtKB-SubCell"/>
</dbReference>
<dbReference type="InterPro" id="IPR018108">
    <property type="entry name" value="MCP_transmembrane"/>
</dbReference>
<feature type="repeat" description="Solcar" evidence="10">
    <location>
        <begin position="212"/>
        <end position="296"/>
    </location>
</feature>
<evidence type="ECO:0000256" key="10">
    <source>
        <dbReference type="PROSITE-ProRule" id="PRU00282"/>
    </source>
</evidence>
<evidence type="ECO:0000256" key="2">
    <source>
        <dbReference type="ARBA" id="ARBA00006375"/>
    </source>
</evidence>
<feature type="repeat" description="Solcar" evidence="10">
    <location>
        <begin position="86"/>
        <end position="174"/>
    </location>
</feature>
<dbReference type="Gene3D" id="1.50.40.10">
    <property type="entry name" value="Mitochondrial carrier domain"/>
    <property type="match status" value="2"/>
</dbReference>
<dbReference type="VEuPathDB" id="TriTrypDB:LdBPK_354490.1"/>
<dbReference type="EMBL" id="RHLC01000038">
    <property type="protein sequence ID" value="TPP44041.1"/>
    <property type="molecule type" value="Genomic_DNA"/>
</dbReference>
<keyword evidence="8" id="KW-0496">Mitochondrion</keyword>
<accession>A0A504X4K6</accession>
<evidence type="ECO:0000256" key="3">
    <source>
        <dbReference type="ARBA" id="ARBA00022448"/>
    </source>
</evidence>
<dbReference type="InterPro" id="IPR023395">
    <property type="entry name" value="MCP_dom_sf"/>
</dbReference>
<evidence type="ECO:0000313" key="11">
    <source>
        <dbReference type="EMBL" id="TPP44041.1"/>
    </source>
</evidence>
<dbReference type="PANTHER" id="PTHR45671:SF28">
    <property type="entry name" value="CARRIER PROTEIN, PUTATIVE-RELATED"/>
    <property type="match status" value="1"/>
</dbReference>
<reference evidence="12" key="1">
    <citation type="submission" date="2019-02" db="EMBL/GenBank/DDBJ databases">
        <title>FDA dAtabase for Regulatory Grade micrObial Sequences (FDA-ARGOS): Supporting development and validation of Infectious Disease Dx tests.</title>
        <authorList>
            <person name="Duncan R."/>
            <person name="Fisher C."/>
            <person name="Tallon L."/>
            <person name="Sadzewicz L."/>
            <person name="Sengamalay N."/>
            <person name="Ott S."/>
            <person name="Godinez A."/>
            <person name="Nagaraj S."/>
            <person name="Vavikolanu K."/>
            <person name="Nadendla S."/>
            <person name="Aluvathingal J."/>
            <person name="Sichtig H."/>
        </authorList>
    </citation>
    <scope>NUCLEOTIDE SEQUENCE [LARGE SCALE GENOMIC DNA]</scope>
    <source>
        <strain evidence="12">FDAARGOS_361</strain>
    </source>
</reference>
<keyword evidence="9 10" id="KW-0472">Membrane</keyword>
<sequence length="1064" mass="112475">MFPVPAGFAVHNRNTGSNNSEGDGHGSRVDERSTVLGLVAGVGGGSTTEADVVSAVITTSLLPPGGVNGVGAASFVSPIVRPHSFQYFVYCFVGGIAAGMVHLVVAPIDILKCRVQVGEYRSFKDGFVHLFRVEAGGSVYRALPLFFRGWLPMLWGYCIQGSIKFSLYEIVKYVLLIAFLEPSVEAKAAAAAAGGVANSLASSSAAHVSGVYQFFVFLFSSCLAEVVADLGLAPWEAVKIRMQTSPSFPVHLRSALPRMWETEGLHGFYRGLVPLWGRQVPYTMMKFSSFEFVVVGLQSLFHSLGVMDAAEPGVLGKLVVSLLAGVLAGLLCGVVSHPADTVLSKMSQRSSAPTSSAVPALANTLADATCGSVGHGRAGAAHGGAMHGVLEVMHELGWRGMWKGLAPRLLMVVSLTALQWVTYDGFKVWAGLPTSGDPSPDRASLLLCGRHECQLLSVSSFALQVPRAAVLAQPSSSIREEDTRRSVAQQWNERGSAPGNSAVGGRGRCIVLPQPHRDLTSSCWLSAGLGDAASVVTIMRPSPLSRALSPHGTAARWLQATIFLKDEEDAVFAGGTPLTWNHQRHDHHGRLGKATALGRPCQWGRTPPLAPAWKAVEAVLPCSYVPSHSSGGQTDMHILCQRVDEVYEGSGVAAGGRSARRPCSGVWLASVQRESAWRVPLAMPPGEEDVMDSGGDGAAARSLAEARHVVRRSPRLFDVRRRMPPALQHAPPHQPSHLCPATMPAPAHQRASNAATGPMGLVFAAAFRRHVGLYTAATVTPTVFFELPSWLTGGGGTAPAAATSSPSQCSSWCVTSVVEEPSLVAPAAVPQTSNGGGSGYSYLVTAMHNERGKRRSRPYPVHAKVSHVDESWQSDGDNNGSGDGSCYCSPLSSSGSCWWLLYDCRNPSRPVWVAEEALAAPPALDEDDLWHDAPVVTEWLASTSPASHASLRRSPVCATYVPLATTSAEGSSALGVLSACGVCLVLDGGATMPDGAGLDAEDDDDVEGEEAADVFAPIMYELSPPRSLLSPTLSAHREVIAKPPRVRALTFTDGVLHYACEEAL</sequence>
<evidence type="ECO:0000256" key="9">
    <source>
        <dbReference type="ARBA" id="ARBA00023136"/>
    </source>
</evidence>
<dbReference type="InterPro" id="IPR044677">
    <property type="entry name" value="SLC25A3/Pic2/Mir1-like"/>
</dbReference>
<keyword evidence="6" id="KW-0999">Mitochondrion inner membrane</keyword>
<evidence type="ECO:0000256" key="5">
    <source>
        <dbReference type="ARBA" id="ARBA00022737"/>
    </source>
</evidence>
<dbReference type="VEuPathDB" id="TriTrypDB:LdCL_050008000"/>